<comment type="caution">
    <text evidence="2">The sequence shown here is derived from an EMBL/GenBank/DDBJ whole genome shotgun (WGS) entry which is preliminary data.</text>
</comment>
<protein>
    <submittedName>
        <fullName evidence="2">Uncharacterized protein</fullName>
    </submittedName>
</protein>
<name>A0ABQ5EJ86_9ASTR</name>
<evidence type="ECO:0000313" key="3">
    <source>
        <dbReference type="Proteomes" id="UP001151760"/>
    </source>
</evidence>
<feature type="region of interest" description="Disordered" evidence="1">
    <location>
        <begin position="182"/>
        <end position="223"/>
    </location>
</feature>
<feature type="compositionally biased region" description="Basic and acidic residues" evidence="1">
    <location>
        <begin position="185"/>
        <end position="198"/>
    </location>
</feature>
<dbReference type="Proteomes" id="UP001151760">
    <property type="component" value="Unassembled WGS sequence"/>
</dbReference>
<evidence type="ECO:0000313" key="2">
    <source>
        <dbReference type="EMBL" id="GJT50971.1"/>
    </source>
</evidence>
<gene>
    <name evidence="2" type="ORF">Tco_0977128</name>
</gene>
<keyword evidence="3" id="KW-1185">Reference proteome</keyword>
<organism evidence="2 3">
    <name type="scientific">Tanacetum coccineum</name>
    <dbReference type="NCBI Taxonomy" id="301880"/>
    <lineage>
        <taxon>Eukaryota</taxon>
        <taxon>Viridiplantae</taxon>
        <taxon>Streptophyta</taxon>
        <taxon>Embryophyta</taxon>
        <taxon>Tracheophyta</taxon>
        <taxon>Spermatophyta</taxon>
        <taxon>Magnoliopsida</taxon>
        <taxon>eudicotyledons</taxon>
        <taxon>Gunneridae</taxon>
        <taxon>Pentapetalae</taxon>
        <taxon>asterids</taxon>
        <taxon>campanulids</taxon>
        <taxon>Asterales</taxon>
        <taxon>Asteraceae</taxon>
        <taxon>Asteroideae</taxon>
        <taxon>Anthemideae</taxon>
        <taxon>Anthemidinae</taxon>
        <taxon>Tanacetum</taxon>
    </lineage>
</organism>
<feature type="compositionally biased region" description="Basic and acidic residues" evidence="1">
    <location>
        <begin position="209"/>
        <end position="218"/>
    </location>
</feature>
<sequence>MLRRKVGEALCRKGCDDSFIRWSMLRRNPSGMLRRKLPWTLLFSAFHVQIPLAPQVVFRCIVIFRGVTIIADLMKKYPSIPKRLNKDYHSIKDDIPLVSVYITGNVLFRGMLIPDAFLTNEIRATNDFKEYETVFVEQKRKQVSEETSSPRKSLKVTIKQKQVVEGEKDAESYASKFAASMLDDSGNRIEPESHKENPEVLDDDDVNDAEQKDKKKGDFGINEMGRTEKMQTPIPTTPISLRINLSLDKTTVHELTDIVSPSTTTTSKDPQKEIHISNKYNHLPGALGRMCRRQ</sequence>
<reference evidence="2" key="2">
    <citation type="submission" date="2022-01" db="EMBL/GenBank/DDBJ databases">
        <authorList>
            <person name="Yamashiro T."/>
            <person name="Shiraishi A."/>
            <person name="Satake H."/>
            <person name="Nakayama K."/>
        </authorList>
    </citation>
    <scope>NUCLEOTIDE SEQUENCE</scope>
</reference>
<evidence type="ECO:0000256" key="1">
    <source>
        <dbReference type="SAM" id="MobiDB-lite"/>
    </source>
</evidence>
<accession>A0ABQ5EJ86</accession>
<dbReference type="EMBL" id="BQNB010016367">
    <property type="protein sequence ID" value="GJT50971.1"/>
    <property type="molecule type" value="Genomic_DNA"/>
</dbReference>
<feature type="compositionally biased region" description="Acidic residues" evidence="1">
    <location>
        <begin position="199"/>
        <end position="208"/>
    </location>
</feature>
<proteinExistence type="predicted"/>
<reference evidence="2" key="1">
    <citation type="journal article" date="2022" name="Int. J. Mol. Sci.">
        <title>Draft Genome of Tanacetum Coccineum: Genomic Comparison of Closely Related Tanacetum-Family Plants.</title>
        <authorList>
            <person name="Yamashiro T."/>
            <person name="Shiraishi A."/>
            <person name="Nakayama K."/>
            <person name="Satake H."/>
        </authorList>
    </citation>
    <scope>NUCLEOTIDE SEQUENCE</scope>
</reference>